<dbReference type="GO" id="GO:0005737">
    <property type="term" value="C:cytoplasm"/>
    <property type="evidence" value="ECO:0007669"/>
    <property type="project" value="UniProtKB-ARBA"/>
</dbReference>
<dbReference type="NCBIfam" id="TIGR01022">
    <property type="entry name" value="rpmJ_bact"/>
    <property type="match status" value="1"/>
</dbReference>
<dbReference type="OrthoDB" id="9802520at2"/>
<dbReference type="Proteomes" id="UP000032803">
    <property type="component" value="Chromosome I"/>
</dbReference>
<dbReference type="GO" id="GO:0005840">
    <property type="term" value="C:ribosome"/>
    <property type="evidence" value="ECO:0007669"/>
    <property type="project" value="UniProtKB-KW"/>
</dbReference>
<dbReference type="HOGENOM" id="CLU_135723_6_2_6"/>
<proteinExistence type="inferred from homology"/>
<organism evidence="6 7">
    <name type="scientific">Legionella hackeliae</name>
    <dbReference type="NCBI Taxonomy" id="449"/>
    <lineage>
        <taxon>Bacteria</taxon>
        <taxon>Pseudomonadati</taxon>
        <taxon>Pseudomonadota</taxon>
        <taxon>Gammaproteobacteria</taxon>
        <taxon>Legionellales</taxon>
        <taxon>Legionellaceae</taxon>
        <taxon>Legionella</taxon>
    </lineage>
</organism>
<dbReference type="HAMAP" id="MF_00251">
    <property type="entry name" value="Ribosomal_bL36"/>
    <property type="match status" value="1"/>
</dbReference>
<dbReference type="InterPro" id="IPR000473">
    <property type="entry name" value="Ribosomal_bL36"/>
</dbReference>
<dbReference type="KEGG" id="lha:LHA_CDS346886D"/>
<dbReference type="InterPro" id="IPR035977">
    <property type="entry name" value="Ribosomal_bL36_sp"/>
</dbReference>
<accession>A0A0A8URR7</accession>
<dbReference type="SUPFAM" id="SSF57840">
    <property type="entry name" value="Ribosomal protein L36"/>
    <property type="match status" value="1"/>
</dbReference>
<keyword evidence="2 4" id="KW-0689">Ribosomal protein</keyword>
<evidence type="ECO:0000256" key="2">
    <source>
        <dbReference type="ARBA" id="ARBA00022980"/>
    </source>
</evidence>
<evidence type="ECO:0000256" key="4">
    <source>
        <dbReference type="HAMAP-Rule" id="MF_00251"/>
    </source>
</evidence>
<evidence type="ECO:0000313" key="6">
    <source>
        <dbReference type="EMBL" id="CEK09464.1"/>
    </source>
</evidence>
<dbReference type="GO" id="GO:0003735">
    <property type="term" value="F:structural constituent of ribosome"/>
    <property type="evidence" value="ECO:0007669"/>
    <property type="project" value="InterPro"/>
</dbReference>
<dbReference type="AlphaFoldDB" id="A0A0A8URR7"/>
<dbReference type="Pfam" id="PF00444">
    <property type="entry name" value="Ribosomal_L36"/>
    <property type="match status" value="1"/>
</dbReference>
<evidence type="ECO:0000256" key="1">
    <source>
        <dbReference type="ARBA" id="ARBA00007645"/>
    </source>
</evidence>
<keyword evidence="7" id="KW-1185">Reference proteome</keyword>
<dbReference type="STRING" id="449.LHA_CDS346886D"/>
<evidence type="ECO:0000256" key="3">
    <source>
        <dbReference type="ARBA" id="ARBA00023274"/>
    </source>
</evidence>
<sequence length="37" mass="4337">MKVRASVKRLCRNCKIIKRNGTIRVICKDARHKQKQG</sequence>
<keyword evidence="3 4" id="KW-0687">Ribonucleoprotein</keyword>
<dbReference type="RefSeq" id="WP_081778074.1">
    <property type="nucleotide sequence ID" value="NZ_LN681225.1"/>
</dbReference>
<evidence type="ECO:0000313" key="7">
    <source>
        <dbReference type="Proteomes" id="UP000032803"/>
    </source>
</evidence>
<dbReference type="GO" id="GO:1990904">
    <property type="term" value="C:ribonucleoprotein complex"/>
    <property type="evidence" value="ECO:0007669"/>
    <property type="project" value="UniProtKB-KW"/>
</dbReference>
<reference evidence="7" key="1">
    <citation type="submission" date="2014-09" db="EMBL/GenBank/DDBJ databases">
        <authorList>
            <person name="Gomez-Valero L."/>
        </authorList>
    </citation>
    <scope>NUCLEOTIDE SEQUENCE [LARGE SCALE GENOMIC DNA]</scope>
    <source>
        <strain evidence="7">ATCC35250</strain>
    </source>
</reference>
<dbReference type="EMBL" id="LN681225">
    <property type="protein sequence ID" value="CEK09464.1"/>
    <property type="molecule type" value="Genomic_DNA"/>
</dbReference>
<comment type="similarity">
    <text evidence="1 4 5">Belongs to the bacterial ribosomal protein bL36 family.</text>
</comment>
<dbReference type="GO" id="GO:0006412">
    <property type="term" value="P:translation"/>
    <property type="evidence" value="ECO:0007669"/>
    <property type="project" value="UniProtKB-UniRule"/>
</dbReference>
<dbReference type="PROSITE" id="PS00828">
    <property type="entry name" value="RIBOSOMAL_L36"/>
    <property type="match status" value="1"/>
</dbReference>
<dbReference type="PANTHER" id="PTHR42888:SF1">
    <property type="entry name" value="LARGE RIBOSOMAL SUBUNIT PROTEIN BL36C"/>
    <property type="match status" value="1"/>
</dbReference>
<evidence type="ECO:0000256" key="5">
    <source>
        <dbReference type="RuleBase" id="RU000571"/>
    </source>
</evidence>
<gene>
    <name evidence="4 6" type="primary">rpmJ</name>
    <name evidence="6" type="ORF">LHA_CDS346886D</name>
</gene>
<dbReference type="PANTHER" id="PTHR42888">
    <property type="entry name" value="50S RIBOSOMAL PROTEIN L36, CHLOROPLASTIC"/>
    <property type="match status" value="1"/>
</dbReference>
<name>A0A0A8URR7_LEGHA</name>
<protein>
    <recommendedName>
        <fullName evidence="4">Large ribosomal subunit protein bL36</fullName>
    </recommendedName>
</protein>